<dbReference type="Pfam" id="PF25087">
    <property type="entry name" value="GMPPB_C"/>
    <property type="match status" value="1"/>
</dbReference>
<reference evidence="7" key="1">
    <citation type="submission" date="2020-06" db="EMBL/GenBank/DDBJ databases">
        <title>Genomes of multiple members of Pneumocystis genus reveal paths to human pathogen Pneumocystis jirovecii.</title>
        <authorList>
            <person name="Cisse O.H."/>
            <person name="Ma L."/>
            <person name="Dekker J."/>
            <person name="Khil P."/>
            <person name="Jo J."/>
            <person name="Brenchley J."/>
            <person name="Blair R."/>
            <person name="Pahar B."/>
            <person name="Chabe M."/>
            <person name="Van Rompay K.A."/>
            <person name="Keesler R."/>
            <person name="Sukura A."/>
            <person name="Hirsch V."/>
            <person name="Kutty G."/>
            <person name="Liu Y."/>
            <person name="Peng L."/>
            <person name="Chen J."/>
            <person name="Song J."/>
            <person name="Weissenbacher-Lang C."/>
            <person name="Xu J."/>
            <person name="Upham N.S."/>
            <person name="Stajich J.E."/>
            <person name="Cuomo C.A."/>
            <person name="Cushion M.T."/>
            <person name="Kovacs J.A."/>
        </authorList>
    </citation>
    <scope>NUCLEOTIDE SEQUENCE</scope>
    <source>
        <strain evidence="7">2A</strain>
    </source>
</reference>
<dbReference type="Proteomes" id="UP000663699">
    <property type="component" value="Chromosome 1"/>
</dbReference>
<comment type="similarity">
    <text evidence="2">Belongs to the transferase hexapeptide repeat family.</text>
</comment>
<dbReference type="AlphaFoldDB" id="A0A899FVY8"/>
<protein>
    <recommendedName>
        <fullName evidence="3">mannose-1-phosphate guanylyltransferase</fullName>
        <ecNumber evidence="3">2.7.7.13</ecNumber>
    </recommendedName>
</protein>
<dbReference type="InterPro" id="IPR056729">
    <property type="entry name" value="GMPPB_C"/>
</dbReference>
<name>A0A899FVY8_9ASCO</name>
<feature type="domain" description="Mannose-1-phosphate guanyltransferase C-terminal" evidence="6">
    <location>
        <begin position="281"/>
        <end position="405"/>
    </location>
</feature>
<dbReference type="Pfam" id="PF00483">
    <property type="entry name" value="NTP_transferase"/>
    <property type="match status" value="1"/>
</dbReference>
<comment type="catalytic activity">
    <reaction evidence="4">
        <text>alpha-D-mannose 1-phosphate + GTP + H(+) = GDP-alpha-D-mannose + diphosphate</text>
        <dbReference type="Rhea" id="RHEA:15229"/>
        <dbReference type="ChEBI" id="CHEBI:15378"/>
        <dbReference type="ChEBI" id="CHEBI:33019"/>
        <dbReference type="ChEBI" id="CHEBI:37565"/>
        <dbReference type="ChEBI" id="CHEBI:57527"/>
        <dbReference type="ChEBI" id="CHEBI:58409"/>
        <dbReference type="EC" id="2.7.7.13"/>
    </reaction>
</comment>
<dbReference type="SUPFAM" id="SSF51161">
    <property type="entry name" value="Trimeric LpxA-like enzymes"/>
    <property type="match status" value="1"/>
</dbReference>
<dbReference type="Gene3D" id="2.160.10.10">
    <property type="entry name" value="Hexapeptide repeat proteins"/>
    <property type="match status" value="1"/>
</dbReference>
<evidence type="ECO:0000256" key="4">
    <source>
        <dbReference type="ARBA" id="ARBA00047343"/>
    </source>
</evidence>
<evidence type="ECO:0000256" key="2">
    <source>
        <dbReference type="ARBA" id="ARBA00007274"/>
    </source>
</evidence>
<accession>A0A899FVY8</accession>
<gene>
    <name evidence="7" type="ORF">MERGE_000367</name>
</gene>
<evidence type="ECO:0000256" key="3">
    <source>
        <dbReference type="ARBA" id="ARBA00012387"/>
    </source>
</evidence>
<evidence type="ECO:0000256" key="1">
    <source>
        <dbReference type="ARBA" id="ARBA00004823"/>
    </source>
</evidence>
<keyword evidence="8" id="KW-1185">Reference proteome</keyword>
<dbReference type="GO" id="GO:0005525">
    <property type="term" value="F:GTP binding"/>
    <property type="evidence" value="ECO:0007669"/>
    <property type="project" value="UniProtKB-KW"/>
</dbReference>
<dbReference type="OrthoDB" id="285674at2759"/>
<dbReference type="InterPro" id="IPR005835">
    <property type="entry name" value="NTP_transferase_dom"/>
</dbReference>
<dbReference type="SUPFAM" id="SSF53448">
    <property type="entry name" value="Nucleotide-diphospho-sugar transferases"/>
    <property type="match status" value="1"/>
</dbReference>
<organism evidence="7 8">
    <name type="scientific">Pneumocystis wakefieldiae</name>
    <dbReference type="NCBI Taxonomy" id="38082"/>
    <lineage>
        <taxon>Eukaryota</taxon>
        <taxon>Fungi</taxon>
        <taxon>Dikarya</taxon>
        <taxon>Ascomycota</taxon>
        <taxon>Taphrinomycotina</taxon>
        <taxon>Pneumocystomycetes</taxon>
        <taxon>Pneumocystaceae</taxon>
        <taxon>Pneumocystis</taxon>
    </lineage>
</organism>
<proteinExistence type="inferred from homology"/>
<dbReference type="EC" id="2.7.7.13" evidence="3"/>
<dbReference type="InterPro" id="IPR029044">
    <property type="entry name" value="Nucleotide-diphossugar_trans"/>
</dbReference>
<dbReference type="GO" id="GO:0004475">
    <property type="term" value="F:mannose-1-phosphate guanylyltransferase (GTP) activity"/>
    <property type="evidence" value="ECO:0007669"/>
    <property type="project" value="UniProtKB-EC"/>
</dbReference>
<sequence length="411" mass="45803">MSAIAIILVGGPSSGTRFRPLSLDIPKPLFPIGGKPMIWHHLVALSKVEAVYEVLLIGFYEESVFSGFIKDAEEVFLNFSIKYLREYQSLGTAGGLYFFRDVILRDSPKIIFVLHSDLCCSFPLENMLKMHLEKNAIGTLLGTKVSPDDANNFGCIVWDTASSEVIHYVEKPETYISSTINCGVYVFDGCIFDQIKESIRLRNERNKEMSSSSFDPDERLSLEQDVLVPLSQTKKLFVYETKDFWCQIKTAGSSVPANSLYLLYSQEKNDEKFFKDSGPEIVPPVYIHPSASVDSSSKLGPNVSIGLKVKIHSGVRISNAIILDGTEIKPNATVLYSIIGRRCRIGQWARVEGTPTLPIQQNTTILRNGLKMQSITVLANDVTIDDEVRVQNCIVLPHKEIKNGVVGEVIM</sequence>
<dbReference type="EMBL" id="CP054532">
    <property type="protein sequence ID" value="QSL64212.1"/>
    <property type="molecule type" value="Genomic_DNA"/>
</dbReference>
<dbReference type="InterPro" id="IPR050486">
    <property type="entry name" value="Mannose-1P_guanyltransferase"/>
</dbReference>
<dbReference type="InterPro" id="IPR011004">
    <property type="entry name" value="Trimer_LpxA-like_sf"/>
</dbReference>
<feature type="domain" description="Nucleotidyl transferase" evidence="5">
    <location>
        <begin position="5"/>
        <end position="209"/>
    </location>
</feature>
<dbReference type="Gene3D" id="3.90.550.10">
    <property type="entry name" value="Spore Coat Polysaccharide Biosynthesis Protein SpsA, Chain A"/>
    <property type="match status" value="1"/>
</dbReference>
<evidence type="ECO:0000313" key="7">
    <source>
        <dbReference type="EMBL" id="QSL64212.1"/>
    </source>
</evidence>
<dbReference type="PANTHER" id="PTHR22572">
    <property type="entry name" value="SUGAR-1-PHOSPHATE GUANYL TRANSFERASE"/>
    <property type="match status" value="1"/>
</dbReference>
<dbReference type="CDD" id="cd06428">
    <property type="entry name" value="M1P_guanylylT_A_like_N"/>
    <property type="match status" value="1"/>
</dbReference>
<evidence type="ECO:0000259" key="5">
    <source>
        <dbReference type="Pfam" id="PF00483"/>
    </source>
</evidence>
<evidence type="ECO:0000259" key="6">
    <source>
        <dbReference type="Pfam" id="PF25087"/>
    </source>
</evidence>
<evidence type="ECO:0000313" key="8">
    <source>
        <dbReference type="Proteomes" id="UP000663699"/>
    </source>
</evidence>
<comment type="pathway">
    <text evidence="1">Nucleotide-sugar biosynthesis; GDP-alpha-D-mannose biosynthesis; GDP-alpha-D-mannose from alpha-D-mannose 1-phosphate (GTP route): step 1/1.</text>
</comment>